<evidence type="ECO:0000313" key="12">
    <source>
        <dbReference type="Proteomes" id="UP001236652"/>
    </source>
</evidence>
<dbReference type="Gene3D" id="2.60.40.1220">
    <property type="match status" value="1"/>
</dbReference>
<evidence type="ECO:0000256" key="1">
    <source>
        <dbReference type="ARBA" id="ARBA00001947"/>
    </source>
</evidence>
<dbReference type="SUPFAM" id="SSF53187">
    <property type="entry name" value="Zn-dependent exopeptidases"/>
    <property type="match status" value="1"/>
</dbReference>
<organism evidence="11 12">
    <name type="scientific">Pontibacillus chungwhensis</name>
    <dbReference type="NCBI Taxonomy" id="265426"/>
    <lineage>
        <taxon>Bacteria</taxon>
        <taxon>Bacillati</taxon>
        <taxon>Bacillota</taxon>
        <taxon>Bacilli</taxon>
        <taxon>Bacillales</taxon>
        <taxon>Bacillaceae</taxon>
        <taxon>Pontibacillus</taxon>
    </lineage>
</organism>
<dbReference type="Pfam" id="PF00246">
    <property type="entry name" value="Peptidase_M14"/>
    <property type="match status" value="1"/>
</dbReference>
<dbReference type="InterPro" id="IPR032812">
    <property type="entry name" value="SbsA_Ig"/>
</dbReference>
<dbReference type="PANTHER" id="PTHR11705:SF143">
    <property type="entry name" value="SLL0236 PROTEIN"/>
    <property type="match status" value="1"/>
</dbReference>
<dbReference type="InterPro" id="IPR000834">
    <property type="entry name" value="Peptidase_M14"/>
</dbReference>
<keyword evidence="5" id="KW-0378">Hydrolase</keyword>
<evidence type="ECO:0000256" key="8">
    <source>
        <dbReference type="PROSITE-ProRule" id="PRU01379"/>
    </source>
</evidence>
<gene>
    <name evidence="11" type="ORF">QNI29_06935</name>
</gene>
<dbReference type="PRINTS" id="PR00765">
    <property type="entry name" value="CRBOXYPTASEA"/>
</dbReference>
<keyword evidence="6" id="KW-0862">Zinc</keyword>
<dbReference type="EMBL" id="CP126446">
    <property type="protein sequence ID" value="WIF99387.1"/>
    <property type="molecule type" value="Genomic_DNA"/>
</dbReference>
<feature type="chain" id="PRO_5046762636" evidence="9">
    <location>
        <begin position="27"/>
        <end position="502"/>
    </location>
</feature>
<keyword evidence="11" id="KW-0121">Carboxypeptidase</keyword>
<dbReference type="PROSITE" id="PS52035">
    <property type="entry name" value="PEPTIDASE_M14"/>
    <property type="match status" value="1"/>
</dbReference>
<keyword evidence="4 9" id="KW-0732">Signal</keyword>
<comment type="similarity">
    <text evidence="2 8">Belongs to the peptidase M14 family.</text>
</comment>
<keyword evidence="7" id="KW-0482">Metalloprotease</keyword>
<evidence type="ECO:0000256" key="5">
    <source>
        <dbReference type="ARBA" id="ARBA00022801"/>
    </source>
</evidence>
<dbReference type="RefSeq" id="WP_231417998.1">
    <property type="nucleotide sequence ID" value="NZ_CP126446.1"/>
</dbReference>
<evidence type="ECO:0000256" key="6">
    <source>
        <dbReference type="ARBA" id="ARBA00022833"/>
    </source>
</evidence>
<dbReference type="InterPro" id="IPR014755">
    <property type="entry name" value="Cu-Rt/internalin_Ig-like"/>
</dbReference>
<sequence>MQHFIKKVMVAIIFLGAIGTTQVVEAAIVDTNSTYTYESMKKDLQELDEAYGDLIELYTIGQSAYGRDLILVRLGNGDADTFYNGSHHAREWLTTILNMKMIEEYGNAAYTNSRMSGYNVKDLLEETTLWFIPMVNPDGVTLQQKGLNAFPKEIHSSLISMNNGSSNFDRWKANAQGIDLNRQYPSGWAEVKATSPSWKNYKGKYPFQAPEAKVMRDITYLLEPDLSLAYHTSGRILYWNFNVEQVDLARDRSIAETYAYLSGYRMVPTYSGAGYTDWINEVFNRPSLTPELALFAGEKHVNPVTFPETWRRNKGAGLAMAEESIALSSGESVGEQPVVWGDKALEAAIRPPGKGDDLYKKALRVKEDFELTQEQTVELYSWYQQCETCSIKDRELEEVFDSLNHFEEIPEKKSVNTDKSWTITLNTKIDPDSVNRDNVYIQGEYGSTVSVDSVEVAGEKITISPLPGSYERGQTYTMYIKDLASIYGKKMEKPVEMTFTIQ</sequence>
<evidence type="ECO:0000256" key="3">
    <source>
        <dbReference type="ARBA" id="ARBA00022670"/>
    </source>
</evidence>
<comment type="cofactor">
    <cofactor evidence="1">
        <name>Zn(2+)</name>
        <dbReference type="ChEBI" id="CHEBI:29105"/>
    </cofactor>
</comment>
<keyword evidence="3" id="KW-0645">Protease</keyword>
<accession>A0ABY8V2A3</accession>
<dbReference type="Proteomes" id="UP001236652">
    <property type="component" value="Chromosome"/>
</dbReference>
<dbReference type="GO" id="GO:0004180">
    <property type="term" value="F:carboxypeptidase activity"/>
    <property type="evidence" value="ECO:0007669"/>
    <property type="project" value="UniProtKB-KW"/>
</dbReference>
<reference evidence="11 12" key="1">
    <citation type="submission" date="2023-05" db="EMBL/GenBank/DDBJ databases">
        <title>Comparative genomics reveals the evidence of polycyclic aromatic hydrocarbons degradation in moderately halophilic genus Pontibacillus.</title>
        <authorList>
            <person name="Yang H."/>
            <person name="Qian Z."/>
        </authorList>
    </citation>
    <scope>NUCLEOTIDE SEQUENCE [LARGE SCALE GENOMIC DNA]</scope>
    <source>
        <strain evidence="12">HN14</strain>
    </source>
</reference>
<dbReference type="Pfam" id="PF13205">
    <property type="entry name" value="Big_5"/>
    <property type="match status" value="1"/>
</dbReference>
<feature type="active site" description="Proton donor/acceptor" evidence="8">
    <location>
        <position position="291"/>
    </location>
</feature>
<feature type="domain" description="Peptidase M14" evidence="10">
    <location>
        <begin position="33"/>
        <end position="324"/>
    </location>
</feature>
<evidence type="ECO:0000259" key="10">
    <source>
        <dbReference type="PROSITE" id="PS52035"/>
    </source>
</evidence>
<evidence type="ECO:0000256" key="2">
    <source>
        <dbReference type="ARBA" id="ARBA00005988"/>
    </source>
</evidence>
<evidence type="ECO:0000313" key="11">
    <source>
        <dbReference type="EMBL" id="WIF99387.1"/>
    </source>
</evidence>
<feature type="signal peptide" evidence="9">
    <location>
        <begin position="1"/>
        <end position="26"/>
    </location>
</feature>
<dbReference type="PANTHER" id="PTHR11705">
    <property type="entry name" value="PROTEASE FAMILY M14 CARBOXYPEPTIDASE A,B"/>
    <property type="match status" value="1"/>
</dbReference>
<evidence type="ECO:0000256" key="9">
    <source>
        <dbReference type="SAM" id="SignalP"/>
    </source>
</evidence>
<evidence type="ECO:0000256" key="4">
    <source>
        <dbReference type="ARBA" id="ARBA00022729"/>
    </source>
</evidence>
<protein>
    <submittedName>
        <fullName evidence="11">M14 family zinc carboxypeptidase</fullName>
    </submittedName>
</protein>
<dbReference type="Gene3D" id="3.40.630.10">
    <property type="entry name" value="Zn peptidases"/>
    <property type="match status" value="1"/>
</dbReference>
<name>A0ABY8V2A3_9BACI</name>
<evidence type="ECO:0000256" key="7">
    <source>
        <dbReference type="ARBA" id="ARBA00023049"/>
    </source>
</evidence>
<proteinExistence type="inferred from homology"/>
<keyword evidence="12" id="KW-1185">Reference proteome</keyword>
<dbReference type="SMART" id="SM00631">
    <property type="entry name" value="Zn_pept"/>
    <property type="match status" value="1"/>
</dbReference>